<keyword evidence="1" id="KW-0472">Membrane</keyword>
<dbReference type="InterPro" id="IPR052712">
    <property type="entry name" value="Acid_resist_chaperone_HdeD"/>
</dbReference>
<dbReference type="EMBL" id="DVGK01000038">
    <property type="protein sequence ID" value="HIR12843.1"/>
    <property type="molecule type" value="Genomic_DNA"/>
</dbReference>
<gene>
    <name evidence="2" type="ORF">IAB31_02835</name>
</gene>
<dbReference type="Pfam" id="PF03729">
    <property type="entry name" value="DUF308"/>
    <property type="match status" value="2"/>
</dbReference>
<feature type="transmembrane region" description="Helical" evidence="1">
    <location>
        <begin position="36"/>
        <end position="57"/>
    </location>
</feature>
<reference evidence="2" key="2">
    <citation type="journal article" date="2021" name="PeerJ">
        <title>Extensive microbial diversity within the chicken gut microbiome revealed by metagenomics and culture.</title>
        <authorList>
            <person name="Gilroy R."/>
            <person name="Ravi A."/>
            <person name="Getino M."/>
            <person name="Pursley I."/>
            <person name="Horton D.L."/>
            <person name="Alikhan N.F."/>
            <person name="Baker D."/>
            <person name="Gharbi K."/>
            <person name="Hall N."/>
            <person name="Watson M."/>
            <person name="Adriaenssens E.M."/>
            <person name="Foster-Nyarko E."/>
            <person name="Jarju S."/>
            <person name="Secka A."/>
            <person name="Antonio M."/>
            <person name="Oren A."/>
            <person name="Chaudhuri R.R."/>
            <person name="La Ragione R."/>
            <person name="Hildebrand F."/>
            <person name="Pallen M.J."/>
        </authorList>
    </citation>
    <scope>NUCLEOTIDE SEQUENCE</scope>
    <source>
        <strain evidence="2">ChiSjej4B22-8148</strain>
    </source>
</reference>
<dbReference type="PANTHER" id="PTHR34989">
    <property type="entry name" value="PROTEIN HDED"/>
    <property type="match status" value="1"/>
</dbReference>
<keyword evidence="1" id="KW-0812">Transmembrane</keyword>
<comment type="caution">
    <text evidence="2">The sequence shown here is derived from an EMBL/GenBank/DDBJ whole genome shotgun (WGS) entry which is preliminary data.</text>
</comment>
<evidence type="ECO:0000256" key="1">
    <source>
        <dbReference type="SAM" id="Phobius"/>
    </source>
</evidence>
<feature type="transmembrane region" description="Helical" evidence="1">
    <location>
        <begin position="151"/>
        <end position="177"/>
    </location>
</feature>
<dbReference type="GO" id="GO:0005886">
    <property type="term" value="C:plasma membrane"/>
    <property type="evidence" value="ECO:0007669"/>
    <property type="project" value="TreeGrafter"/>
</dbReference>
<evidence type="ECO:0000313" key="3">
    <source>
        <dbReference type="Proteomes" id="UP000886757"/>
    </source>
</evidence>
<accession>A0A9D1AAA6</accession>
<feature type="transmembrane region" description="Helical" evidence="1">
    <location>
        <begin position="69"/>
        <end position="86"/>
    </location>
</feature>
<organism evidence="2 3">
    <name type="scientific">Candidatus Choladousia intestinavium</name>
    <dbReference type="NCBI Taxonomy" id="2840727"/>
    <lineage>
        <taxon>Bacteria</taxon>
        <taxon>Bacillati</taxon>
        <taxon>Bacillota</taxon>
        <taxon>Clostridia</taxon>
        <taxon>Lachnospirales</taxon>
        <taxon>Lachnospiraceae</taxon>
        <taxon>Lachnospiraceae incertae sedis</taxon>
        <taxon>Candidatus Choladousia</taxon>
    </lineage>
</organism>
<evidence type="ECO:0000313" key="2">
    <source>
        <dbReference type="EMBL" id="HIR12843.1"/>
    </source>
</evidence>
<reference evidence="2" key="1">
    <citation type="submission" date="2020-10" db="EMBL/GenBank/DDBJ databases">
        <authorList>
            <person name="Gilroy R."/>
        </authorList>
    </citation>
    <scope>NUCLEOTIDE SEQUENCE</scope>
    <source>
        <strain evidence="2">ChiSjej4B22-8148</strain>
    </source>
</reference>
<sequence>MDEMKKFRRSYILLSALYVVLGIVLLVWPATSVRMICYILGFVMVVLGITYGILYFTKDRLSGVLQMDLVIGIVCLAFGAFILLNPEFLASVLPFAMGIILLLGAVVKFQSAWNMKRLGFKKWYLVMILALLMVLLAVLLLWNPFTEEKYMILYTGACLVLDGLTNLISMVCVLYRVKTLNRIRAKYPDREMDLKELLEMKEKQE</sequence>
<proteinExistence type="predicted"/>
<dbReference type="InterPro" id="IPR005325">
    <property type="entry name" value="DUF308_memb"/>
</dbReference>
<keyword evidence="1" id="KW-1133">Transmembrane helix</keyword>
<dbReference type="AlphaFoldDB" id="A0A9D1AAA6"/>
<dbReference type="PANTHER" id="PTHR34989:SF1">
    <property type="entry name" value="PROTEIN HDED"/>
    <property type="match status" value="1"/>
</dbReference>
<feature type="transmembrane region" description="Helical" evidence="1">
    <location>
        <begin position="92"/>
        <end position="111"/>
    </location>
</feature>
<protein>
    <submittedName>
        <fullName evidence="2">DUF308 domain-containing protein</fullName>
    </submittedName>
</protein>
<feature type="transmembrane region" description="Helical" evidence="1">
    <location>
        <begin position="123"/>
        <end position="145"/>
    </location>
</feature>
<feature type="transmembrane region" description="Helical" evidence="1">
    <location>
        <begin position="12"/>
        <end position="30"/>
    </location>
</feature>
<name>A0A9D1AAA6_9FIRM</name>
<dbReference type="Proteomes" id="UP000886757">
    <property type="component" value="Unassembled WGS sequence"/>
</dbReference>